<dbReference type="AlphaFoldDB" id="A0A8K0G0L8"/>
<keyword evidence="1" id="KW-0732">Signal</keyword>
<evidence type="ECO:0000313" key="3">
    <source>
        <dbReference type="Proteomes" id="UP000801492"/>
    </source>
</evidence>
<proteinExistence type="predicted"/>
<reference evidence="2" key="1">
    <citation type="submission" date="2019-08" db="EMBL/GenBank/DDBJ databases">
        <title>The genome of the North American firefly Photinus pyralis.</title>
        <authorList>
            <consortium name="Photinus pyralis genome working group"/>
            <person name="Fallon T.R."/>
            <person name="Sander Lower S.E."/>
            <person name="Weng J.-K."/>
        </authorList>
    </citation>
    <scope>NUCLEOTIDE SEQUENCE</scope>
    <source>
        <strain evidence="2">TRF0915ILg1</strain>
        <tissue evidence="2">Whole body</tissue>
    </source>
</reference>
<accession>A0A8K0G0L8</accession>
<feature type="chain" id="PRO_5035478080" description="MD-2-related lipid-recognition domain-containing protein" evidence="1">
    <location>
        <begin position="16"/>
        <end position="181"/>
    </location>
</feature>
<evidence type="ECO:0000256" key="1">
    <source>
        <dbReference type="SAM" id="SignalP"/>
    </source>
</evidence>
<name>A0A8K0G0L8_IGNLU</name>
<dbReference type="Pfam" id="PF06477">
    <property type="entry name" value="DUF1091"/>
    <property type="match status" value="1"/>
</dbReference>
<feature type="signal peptide" evidence="1">
    <location>
        <begin position="1"/>
        <end position="15"/>
    </location>
</feature>
<dbReference type="Proteomes" id="UP000801492">
    <property type="component" value="Unassembled WGS sequence"/>
</dbReference>
<dbReference type="PANTHER" id="PTHR20898">
    <property type="entry name" value="DAEDALUS ON 3-RELATED-RELATED"/>
    <property type="match status" value="1"/>
</dbReference>
<dbReference type="PANTHER" id="PTHR20898:SF0">
    <property type="entry name" value="DAEDALUS ON 3-RELATED"/>
    <property type="match status" value="1"/>
</dbReference>
<dbReference type="EMBL" id="VTPC01083410">
    <property type="protein sequence ID" value="KAF2887460.1"/>
    <property type="molecule type" value="Genomic_DNA"/>
</dbReference>
<protein>
    <recommendedName>
        <fullName evidence="4">MD-2-related lipid-recognition domain-containing protein</fullName>
    </recommendedName>
</protein>
<keyword evidence="3" id="KW-1185">Reference proteome</keyword>
<evidence type="ECO:0008006" key="4">
    <source>
        <dbReference type="Google" id="ProtNLM"/>
    </source>
</evidence>
<evidence type="ECO:0000313" key="2">
    <source>
        <dbReference type="EMBL" id="KAF2887460.1"/>
    </source>
</evidence>
<sequence length="181" mass="20770">MNVFVLSVFIATVLSQALDFNKFRQYDYQLIIERASIPHYDKRYMNYAKLTPFKCNRTNVALNRMASFKVNVGIDLVIMVQAYRFASNEYRSFPLRFQDKMCNLLKENIGGMQKLLNCGSFSGCPVVSNTNITVCNFIPDASMLPPFIPSGNYRLNLQALFSNNELFLTEVYGKVTRPEVK</sequence>
<gene>
    <name evidence="2" type="ORF">ILUMI_18712</name>
</gene>
<dbReference type="InterPro" id="IPR010512">
    <property type="entry name" value="DUF1091"/>
</dbReference>
<organism evidence="2 3">
    <name type="scientific">Ignelater luminosus</name>
    <name type="common">Cucubano</name>
    <name type="synonym">Pyrophorus luminosus</name>
    <dbReference type="NCBI Taxonomy" id="2038154"/>
    <lineage>
        <taxon>Eukaryota</taxon>
        <taxon>Metazoa</taxon>
        <taxon>Ecdysozoa</taxon>
        <taxon>Arthropoda</taxon>
        <taxon>Hexapoda</taxon>
        <taxon>Insecta</taxon>
        <taxon>Pterygota</taxon>
        <taxon>Neoptera</taxon>
        <taxon>Endopterygota</taxon>
        <taxon>Coleoptera</taxon>
        <taxon>Polyphaga</taxon>
        <taxon>Elateriformia</taxon>
        <taxon>Elateroidea</taxon>
        <taxon>Elateridae</taxon>
        <taxon>Agrypninae</taxon>
        <taxon>Pyrophorini</taxon>
        <taxon>Ignelater</taxon>
    </lineage>
</organism>
<comment type="caution">
    <text evidence="2">The sequence shown here is derived from an EMBL/GenBank/DDBJ whole genome shotgun (WGS) entry which is preliminary data.</text>
</comment>
<dbReference type="OrthoDB" id="8180029at2759"/>